<evidence type="ECO:0000313" key="4">
    <source>
        <dbReference type="Proteomes" id="UP001519291"/>
    </source>
</evidence>
<dbReference type="RefSeq" id="WP_209515382.1">
    <property type="nucleotide sequence ID" value="NZ_JAGIOH010000001.1"/>
</dbReference>
<feature type="transmembrane region" description="Helical" evidence="2">
    <location>
        <begin position="132"/>
        <end position="150"/>
    </location>
</feature>
<keyword evidence="2" id="KW-1133">Transmembrane helix</keyword>
<feature type="compositionally biased region" description="Low complexity" evidence="1">
    <location>
        <begin position="80"/>
        <end position="89"/>
    </location>
</feature>
<evidence type="ECO:0000256" key="2">
    <source>
        <dbReference type="SAM" id="Phobius"/>
    </source>
</evidence>
<gene>
    <name evidence="3" type="ORF">JO379_003066</name>
</gene>
<sequence length="240" mass="25412">MPKKKNARKKAAVRDEAGWAERRRLVRQEALRKVRKGRSRSAGEEGHEISRALEGRLAAFRETFQEPARRTGPDVGGVGAAAEAPQDVDPQADAADLLEPLVGAIVEAEDPRIALRVHVGLERISDLEGPEAAGYFGATLLAVVFGWLVGAREAGLTPREAGRAVEWIRDACGADAERAVLILAGLIGHADAWDGTVDDAMDELGDAFLPAAIWLVAGVVATAGGGDTAWLRQFDLAPAG</sequence>
<feature type="region of interest" description="Disordered" evidence="1">
    <location>
        <begin position="65"/>
        <end position="89"/>
    </location>
</feature>
<comment type="caution">
    <text evidence="3">The sequence shown here is derived from an EMBL/GenBank/DDBJ whole genome shotgun (WGS) entry which is preliminary data.</text>
</comment>
<keyword evidence="2" id="KW-0472">Membrane</keyword>
<protein>
    <submittedName>
        <fullName evidence="3">Uncharacterized protein</fullName>
    </submittedName>
</protein>
<dbReference type="GeneID" id="91569931"/>
<reference evidence="3 4" key="1">
    <citation type="submission" date="2021-03" db="EMBL/GenBank/DDBJ databases">
        <title>Sequencing the genomes of 1000 actinobacteria strains.</title>
        <authorList>
            <person name="Klenk H.-P."/>
        </authorList>
    </citation>
    <scope>NUCLEOTIDE SEQUENCE [LARGE SCALE GENOMIC DNA]</scope>
    <source>
        <strain evidence="3 4">DSM 41480</strain>
    </source>
</reference>
<name>A0ABS4Y492_9ACTN</name>
<feature type="transmembrane region" description="Helical" evidence="2">
    <location>
        <begin position="207"/>
        <end position="226"/>
    </location>
</feature>
<keyword evidence="2" id="KW-0812">Transmembrane</keyword>
<evidence type="ECO:0000313" key="3">
    <source>
        <dbReference type="EMBL" id="MBP2403597.1"/>
    </source>
</evidence>
<organism evidence="3 4">
    <name type="scientific">Streptomyces syringium</name>
    <dbReference type="NCBI Taxonomy" id="76729"/>
    <lineage>
        <taxon>Bacteria</taxon>
        <taxon>Bacillati</taxon>
        <taxon>Actinomycetota</taxon>
        <taxon>Actinomycetes</taxon>
        <taxon>Kitasatosporales</taxon>
        <taxon>Streptomycetaceae</taxon>
        <taxon>Streptomyces</taxon>
    </lineage>
</organism>
<accession>A0ABS4Y492</accession>
<dbReference type="EMBL" id="JAGIOH010000001">
    <property type="protein sequence ID" value="MBP2403597.1"/>
    <property type="molecule type" value="Genomic_DNA"/>
</dbReference>
<dbReference type="Proteomes" id="UP001519291">
    <property type="component" value="Unassembled WGS sequence"/>
</dbReference>
<keyword evidence="4" id="KW-1185">Reference proteome</keyword>
<evidence type="ECO:0000256" key="1">
    <source>
        <dbReference type="SAM" id="MobiDB-lite"/>
    </source>
</evidence>
<proteinExistence type="predicted"/>